<dbReference type="SUPFAM" id="SSF103025">
    <property type="entry name" value="Folate-binding domain"/>
    <property type="match status" value="1"/>
</dbReference>
<gene>
    <name evidence="1" type="ORF">X975_24146</name>
</gene>
<dbReference type="AlphaFoldDB" id="A0A087TP63"/>
<dbReference type="EMBL" id="KK116126">
    <property type="protein sequence ID" value="KFM66902.1"/>
    <property type="molecule type" value="Genomic_DNA"/>
</dbReference>
<dbReference type="OrthoDB" id="188276at2759"/>
<reference evidence="1 2" key="1">
    <citation type="submission" date="2013-11" db="EMBL/GenBank/DDBJ databases">
        <title>Genome sequencing of Stegodyphus mimosarum.</title>
        <authorList>
            <person name="Bechsgaard J."/>
        </authorList>
    </citation>
    <scope>NUCLEOTIDE SEQUENCE [LARGE SCALE GENOMIC DNA]</scope>
</reference>
<protein>
    <submittedName>
        <fullName evidence="1">Uncharacterized protein</fullName>
    </submittedName>
</protein>
<feature type="non-terminal residue" evidence="1">
    <location>
        <position position="81"/>
    </location>
</feature>
<organism evidence="1 2">
    <name type="scientific">Stegodyphus mimosarum</name>
    <name type="common">African social velvet spider</name>
    <dbReference type="NCBI Taxonomy" id="407821"/>
    <lineage>
        <taxon>Eukaryota</taxon>
        <taxon>Metazoa</taxon>
        <taxon>Ecdysozoa</taxon>
        <taxon>Arthropoda</taxon>
        <taxon>Chelicerata</taxon>
        <taxon>Arachnida</taxon>
        <taxon>Araneae</taxon>
        <taxon>Araneomorphae</taxon>
        <taxon>Entelegynae</taxon>
        <taxon>Eresoidea</taxon>
        <taxon>Eresidae</taxon>
        <taxon>Stegodyphus</taxon>
    </lineage>
</organism>
<keyword evidence="2" id="KW-1185">Reference proteome</keyword>
<dbReference type="InterPro" id="IPR027266">
    <property type="entry name" value="TrmE/GcvT-like"/>
</dbReference>
<accession>A0A087TP63</accession>
<proteinExistence type="predicted"/>
<evidence type="ECO:0000313" key="1">
    <source>
        <dbReference type="EMBL" id="KFM66902.1"/>
    </source>
</evidence>
<dbReference type="Gene3D" id="3.30.1360.120">
    <property type="entry name" value="Probable tRNA modification gtpase trme, domain 1"/>
    <property type="match status" value="1"/>
</dbReference>
<sequence>MILPALFVRFSYLLPRAVRSIAKGSTKEFNHHRRKMTSVAVSVFKVQLCLFSNAQAKRSTIFALSTPPGISAIAVIRVSGP</sequence>
<name>A0A087TP63_STEMI</name>
<dbReference type="Proteomes" id="UP000054359">
    <property type="component" value="Unassembled WGS sequence"/>
</dbReference>
<evidence type="ECO:0000313" key="2">
    <source>
        <dbReference type="Proteomes" id="UP000054359"/>
    </source>
</evidence>